<dbReference type="InterPro" id="IPR016132">
    <property type="entry name" value="Phyto_chromo_attachment"/>
</dbReference>
<dbReference type="EMBL" id="JAGQFT020000004">
    <property type="protein sequence ID" value="MBS7457056.1"/>
    <property type="molecule type" value="Genomic_DNA"/>
</dbReference>
<feature type="modified residue" description="4-aspartylphosphate" evidence="12">
    <location>
        <position position="788"/>
    </location>
</feature>
<dbReference type="Gene3D" id="3.30.450.270">
    <property type="match status" value="1"/>
</dbReference>
<organism evidence="15">
    <name type="scientific">Coralloluteibacterium stylophorae</name>
    <dbReference type="NCBI Taxonomy" id="1776034"/>
    <lineage>
        <taxon>Bacteria</taxon>
        <taxon>Pseudomonadati</taxon>
        <taxon>Pseudomonadota</taxon>
        <taxon>Gammaproteobacteria</taxon>
        <taxon>Lysobacterales</taxon>
        <taxon>Lysobacteraceae</taxon>
        <taxon>Coralloluteibacterium</taxon>
    </lineage>
</organism>
<evidence type="ECO:0000256" key="2">
    <source>
        <dbReference type="ARBA" id="ARBA00012438"/>
    </source>
</evidence>
<protein>
    <recommendedName>
        <fullName evidence="2">histidine kinase</fullName>
        <ecNumber evidence="2">2.7.13.3</ecNumber>
    </recommendedName>
</protein>
<dbReference type="GO" id="GO:0004673">
    <property type="term" value="F:protein histidine kinase activity"/>
    <property type="evidence" value="ECO:0007669"/>
    <property type="project" value="UniProtKB-EC"/>
</dbReference>
<evidence type="ECO:0000313" key="15">
    <source>
        <dbReference type="EMBL" id="MBR0561649.1"/>
    </source>
</evidence>
<dbReference type="GO" id="GO:0006355">
    <property type="term" value="P:regulation of DNA-templated transcription"/>
    <property type="evidence" value="ECO:0007669"/>
    <property type="project" value="InterPro"/>
</dbReference>
<evidence type="ECO:0000256" key="1">
    <source>
        <dbReference type="ARBA" id="ARBA00000085"/>
    </source>
</evidence>
<keyword evidence="17" id="KW-1185">Reference proteome</keyword>
<dbReference type="SUPFAM" id="SSF55781">
    <property type="entry name" value="GAF domain-like"/>
    <property type="match status" value="2"/>
</dbReference>
<dbReference type="InterPro" id="IPR001789">
    <property type="entry name" value="Sig_transdc_resp-reg_receiver"/>
</dbReference>
<dbReference type="InterPro" id="IPR035965">
    <property type="entry name" value="PAS-like_dom_sf"/>
</dbReference>
<keyword evidence="4 12" id="KW-0597">Phosphoprotein</keyword>
<dbReference type="PANTHER" id="PTHR41523">
    <property type="entry name" value="TWO-COMPONENT SYSTEM SENSOR PROTEIN"/>
    <property type="match status" value="1"/>
</dbReference>
<evidence type="ECO:0000256" key="9">
    <source>
        <dbReference type="ARBA" id="ARBA00022840"/>
    </source>
</evidence>
<dbReference type="PRINTS" id="PR01033">
    <property type="entry name" value="PHYTOCHROME"/>
</dbReference>
<evidence type="ECO:0000259" key="14">
    <source>
        <dbReference type="PROSITE" id="PS50110"/>
    </source>
</evidence>
<dbReference type="InterPro" id="IPR043150">
    <property type="entry name" value="Phytochrome_PHY_sf"/>
</dbReference>
<comment type="caution">
    <text evidence="15">The sequence shown here is derived from an EMBL/GenBank/DDBJ whole genome shotgun (WGS) entry which is preliminary data.</text>
</comment>
<dbReference type="EC" id="2.7.13.3" evidence="2"/>
<dbReference type="Pfam" id="PF01590">
    <property type="entry name" value="GAF"/>
    <property type="match status" value="1"/>
</dbReference>
<feature type="domain" description="Response regulatory" evidence="14">
    <location>
        <begin position="738"/>
        <end position="849"/>
    </location>
</feature>
<keyword evidence="5" id="KW-0716">Sensory transduction</keyword>
<evidence type="ECO:0000259" key="13">
    <source>
        <dbReference type="PROSITE" id="PS50046"/>
    </source>
</evidence>
<dbReference type="InterPro" id="IPR029016">
    <property type="entry name" value="GAF-like_dom_sf"/>
</dbReference>
<dbReference type="Gene3D" id="3.30.450.20">
    <property type="entry name" value="PAS domain"/>
    <property type="match status" value="1"/>
</dbReference>
<dbReference type="InterPro" id="IPR003018">
    <property type="entry name" value="GAF"/>
</dbReference>
<comment type="catalytic activity">
    <reaction evidence="1">
        <text>ATP + protein L-histidine = ADP + protein N-phospho-L-histidine.</text>
        <dbReference type="EC" id="2.7.13.3"/>
    </reaction>
</comment>
<dbReference type="AlphaFoldDB" id="A0A8J7VRL8"/>
<dbReference type="Proteomes" id="UP000675747">
    <property type="component" value="Unassembled WGS sequence"/>
</dbReference>
<dbReference type="EMBL" id="JAGQFT010000016">
    <property type="protein sequence ID" value="MBR0561649.1"/>
    <property type="molecule type" value="Genomic_DNA"/>
</dbReference>
<keyword evidence="11" id="KW-0675">Receptor</keyword>
<accession>A0A8J7VRL8</accession>
<keyword evidence="6" id="KW-0808">Transferase</keyword>
<evidence type="ECO:0000256" key="12">
    <source>
        <dbReference type="PROSITE-ProRule" id="PRU00169"/>
    </source>
</evidence>
<dbReference type="InterPro" id="IPR036890">
    <property type="entry name" value="HATPase_C_sf"/>
</dbReference>
<dbReference type="InterPro" id="IPR009219">
    <property type="entry name" value="Bactrphtchr_CheY"/>
</dbReference>
<evidence type="ECO:0000256" key="3">
    <source>
        <dbReference type="ARBA" id="ARBA00022543"/>
    </source>
</evidence>
<dbReference type="SMART" id="SM00065">
    <property type="entry name" value="GAF"/>
    <property type="match status" value="1"/>
</dbReference>
<dbReference type="Gene3D" id="3.40.50.2300">
    <property type="match status" value="1"/>
</dbReference>
<dbReference type="GO" id="GO:0000160">
    <property type="term" value="P:phosphorelay signal transduction system"/>
    <property type="evidence" value="ECO:0007669"/>
    <property type="project" value="InterPro"/>
</dbReference>
<evidence type="ECO:0000256" key="6">
    <source>
        <dbReference type="ARBA" id="ARBA00022679"/>
    </source>
</evidence>
<gene>
    <name evidence="16" type="ORF">KB893_007890</name>
    <name evidence="15" type="ORF">KB893_03805</name>
</gene>
<proteinExistence type="predicted"/>
<keyword evidence="9" id="KW-0067">ATP-binding</keyword>
<keyword evidence="8" id="KW-0418">Kinase</keyword>
<evidence type="ECO:0000256" key="11">
    <source>
        <dbReference type="ARBA" id="ARBA00023170"/>
    </source>
</evidence>
<keyword evidence="7" id="KW-0547">Nucleotide-binding</keyword>
<dbReference type="InterPro" id="IPR013654">
    <property type="entry name" value="PAS_2"/>
</dbReference>
<evidence type="ECO:0000256" key="7">
    <source>
        <dbReference type="ARBA" id="ARBA00022741"/>
    </source>
</evidence>
<keyword evidence="3" id="KW-0600">Photoreceptor protein</keyword>
<keyword evidence="10" id="KW-0157">Chromophore</keyword>
<evidence type="ECO:0000256" key="8">
    <source>
        <dbReference type="ARBA" id="ARBA00022777"/>
    </source>
</evidence>
<dbReference type="InterPro" id="IPR011102">
    <property type="entry name" value="Sig_transdc_His_kinase_HWE"/>
</dbReference>
<dbReference type="Gene3D" id="3.30.565.10">
    <property type="entry name" value="Histidine kinase-like ATPase, C-terminal domain"/>
    <property type="match status" value="1"/>
</dbReference>
<dbReference type="InterPro" id="IPR011006">
    <property type="entry name" value="CheY-like_superfamily"/>
</dbReference>
<dbReference type="SUPFAM" id="SSF52172">
    <property type="entry name" value="CheY-like"/>
    <property type="match status" value="1"/>
</dbReference>
<evidence type="ECO:0000313" key="17">
    <source>
        <dbReference type="Proteomes" id="UP000675747"/>
    </source>
</evidence>
<dbReference type="Pfam" id="PF07536">
    <property type="entry name" value="HWE_HK"/>
    <property type="match status" value="1"/>
</dbReference>
<dbReference type="RefSeq" id="WP_211925617.1">
    <property type="nucleotide sequence ID" value="NZ_JAGQFT020000004.1"/>
</dbReference>
<dbReference type="PROSITE" id="PS50046">
    <property type="entry name" value="PHYTOCHROME_2"/>
    <property type="match status" value="1"/>
</dbReference>
<dbReference type="SUPFAM" id="SSF55785">
    <property type="entry name" value="PYP-like sensor domain (PAS domain)"/>
    <property type="match status" value="1"/>
</dbReference>
<evidence type="ECO:0000256" key="10">
    <source>
        <dbReference type="ARBA" id="ARBA00022991"/>
    </source>
</evidence>
<evidence type="ECO:0000256" key="5">
    <source>
        <dbReference type="ARBA" id="ARBA00022606"/>
    </source>
</evidence>
<name>A0A8J7VRL8_9GAMM</name>
<dbReference type="Gene3D" id="3.30.450.40">
    <property type="match status" value="1"/>
</dbReference>
<sequence>MNSDQTTMNLEAELRACARAPIHLSGAIQPHGWLVAVSMPEWTIRHVSLNATELFGVPLDELVGSSLASWLPREVLHSLGNAVTAGGGEQAGQQRAAQANFGPSARLCDISVHRAGPHLHVEIEPAEHSHLRTQSPLVLAQAMIGRLAGTRNMTEFHARAAQQMRALLGFDRVMIYRFLHDGSGKVIAESRRAGLDSYLDLHYPASDIPPQARELYRRNRVRLIPDATYEPVPIVPARDHEDRPLDLSFTALRSVAPVHLEYLKNMGVTGSMSVSVLCDGELWGLIACHHATPRRLPMDVRAAADLFGMFYSMQVASRERAADFDYESRARIVHDEAMVGLNAAEDPFGVLAEHLDLLQRLVPCDGAGLWLGGRWHGSGSMPPEAAIPGIVRALAQGGGDELPASHRLADLLDEAHGWAHAAAGALAIPLGAAPGDCLLLFRRELVETVTWAGDPNRPYQTDSSGKLSPRASFGAWKETVRGQSAPWTAAERRVAERLRSALVALRSLRSDEASSARVAAGESQKLVIAELNHRVKNLLALMQSMILHSADTAGDVQEFVETLEGRIRALAFAHDQFDQRAQVGELRTLVEAELRPYHGRPGRFEIEGPTVLLDAKARSALALVLHEMATNAAKSGSLSRPEGRLRVSWALTAGGDCRIAWQESGGPAVSPPAAEGFGSTLIRRAIPHELQGEAEVRYLADGVEGEFVVPARYLRQQAPAAAAPAPERALPAVVEGLSVLVVEDNMLIALDTEHALRRLGARNVEIAGSVEEAMRILDAGGMQAAVIDVHLGTESSKEVAERLAREGLPFAFATGYHDRVMIPPEHREVPVIRKPGTVEKLAEVLGDLLEGAGRTRG</sequence>
<dbReference type="GO" id="GO:0009881">
    <property type="term" value="F:photoreceptor activity"/>
    <property type="evidence" value="ECO:0007669"/>
    <property type="project" value="UniProtKB-KW"/>
</dbReference>
<dbReference type="Pfam" id="PF08446">
    <property type="entry name" value="PAS_2"/>
    <property type="match status" value="1"/>
</dbReference>
<evidence type="ECO:0000256" key="4">
    <source>
        <dbReference type="ARBA" id="ARBA00022553"/>
    </source>
</evidence>
<dbReference type="InterPro" id="IPR013515">
    <property type="entry name" value="Phytochrome_cen-reg"/>
</dbReference>
<dbReference type="PANTHER" id="PTHR41523:SF7">
    <property type="entry name" value="HISTIDINE KINASE"/>
    <property type="match status" value="1"/>
</dbReference>
<dbReference type="SMART" id="SM00911">
    <property type="entry name" value="HWE_HK"/>
    <property type="match status" value="1"/>
</dbReference>
<dbReference type="PIRSF" id="PIRSF036397">
    <property type="entry name" value="Bactrphtchrm_rec"/>
    <property type="match status" value="1"/>
</dbReference>
<evidence type="ECO:0000313" key="16">
    <source>
        <dbReference type="EMBL" id="MBS7457056.1"/>
    </source>
</evidence>
<reference evidence="15" key="2">
    <citation type="submission" date="2021-04" db="EMBL/GenBank/DDBJ databases">
        <authorList>
            <person name="Karlyshev A.V."/>
        </authorList>
    </citation>
    <scope>NUCLEOTIDE SEQUENCE</scope>
    <source>
        <strain evidence="15">LMG 29479</strain>
    </source>
</reference>
<reference evidence="16 17" key="1">
    <citation type="journal article" date="2021" name="Microbiol. Resour. Announc.">
        <title>Draft Genome Sequence of Coralloluteibacterium stylophorae LMG 29479T.</title>
        <authorList>
            <person name="Karlyshev A.V."/>
            <person name="Kudryashova E.B."/>
            <person name="Ariskina E.V."/>
            <person name="Conroy A.P."/>
            <person name="Abidueva E.Y."/>
        </authorList>
    </citation>
    <scope>NUCLEOTIDE SEQUENCE [LARGE SCALE GENOMIC DNA]</scope>
    <source>
        <strain evidence="16 17">LMG 29479</strain>
    </source>
</reference>
<dbReference type="GO" id="GO:0005524">
    <property type="term" value="F:ATP binding"/>
    <property type="evidence" value="ECO:0007669"/>
    <property type="project" value="UniProtKB-KW"/>
</dbReference>
<dbReference type="GO" id="GO:0009584">
    <property type="term" value="P:detection of visible light"/>
    <property type="evidence" value="ECO:0007669"/>
    <property type="project" value="InterPro"/>
</dbReference>
<feature type="domain" description="Phytochrome chromophore attachment site" evidence="13">
    <location>
        <begin position="152"/>
        <end position="309"/>
    </location>
</feature>
<dbReference type="Pfam" id="PF00360">
    <property type="entry name" value="PHY"/>
    <property type="match status" value="1"/>
</dbReference>
<dbReference type="InterPro" id="IPR001294">
    <property type="entry name" value="Phytochrome"/>
</dbReference>
<dbReference type="PROSITE" id="PS50110">
    <property type="entry name" value="RESPONSE_REGULATORY"/>
    <property type="match status" value="1"/>
</dbReference>